<evidence type="ECO:0000313" key="2">
    <source>
        <dbReference type="Proteomes" id="UP001152646"/>
    </source>
</evidence>
<organism evidence="1 2">
    <name type="scientific">Penicillium salamii</name>
    <dbReference type="NCBI Taxonomy" id="1612424"/>
    <lineage>
        <taxon>Eukaryota</taxon>
        <taxon>Fungi</taxon>
        <taxon>Dikarya</taxon>
        <taxon>Ascomycota</taxon>
        <taxon>Pezizomycotina</taxon>
        <taxon>Eurotiomycetes</taxon>
        <taxon>Eurotiomycetidae</taxon>
        <taxon>Eurotiales</taxon>
        <taxon>Aspergillaceae</taxon>
        <taxon>Penicillium</taxon>
    </lineage>
</organism>
<proteinExistence type="predicted"/>
<gene>
    <name evidence="1" type="ORF">PSALAMII_LOCUS10825</name>
</gene>
<comment type="caution">
    <text evidence="1">The sequence shown here is derived from an EMBL/GenBank/DDBJ whole genome shotgun (WGS) entry which is preliminary data.</text>
</comment>
<dbReference type="Proteomes" id="UP001152646">
    <property type="component" value="Unassembled WGS sequence"/>
</dbReference>
<accession>A0A9W4NYJ6</accession>
<dbReference type="AlphaFoldDB" id="A0A9W4NYJ6"/>
<protein>
    <submittedName>
        <fullName evidence="1">Uncharacterized protein</fullName>
    </submittedName>
</protein>
<sequence length="106" mass="11915">MQIGNITSARDIMKYGLTQGQFDCKKVYLDYRLAMLEGNDLSGFFRFGFPDEPTVLQKQTCLLSCAIEAQLQNKPNELIDCLGQLIECSNSGDIPHVDFSPAEHHM</sequence>
<dbReference type="EMBL" id="CAJVPA010000261">
    <property type="protein sequence ID" value="CAG8426654.1"/>
    <property type="molecule type" value="Genomic_DNA"/>
</dbReference>
<name>A0A9W4NYJ6_9EURO</name>
<reference evidence="1" key="1">
    <citation type="submission" date="2021-07" db="EMBL/GenBank/DDBJ databases">
        <authorList>
            <person name="Branca A.L. A."/>
        </authorList>
    </citation>
    <scope>NUCLEOTIDE SEQUENCE</scope>
</reference>
<dbReference type="OrthoDB" id="65716at2759"/>
<evidence type="ECO:0000313" key="1">
    <source>
        <dbReference type="EMBL" id="CAG8426654.1"/>
    </source>
</evidence>